<evidence type="ECO:0008006" key="3">
    <source>
        <dbReference type="Google" id="ProtNLM"/>
    </source>
</evidence>
<evidence type="ECO:0000313" key="1">
    <source>
        <dbReference type="EMBL" id="CEP13599.1"/>
    </source>
</evidence>
<keyword evidence="2" id="KW-1185">Reference proteome</keyword>
<sequence length="314" mass="36164">MNNILDLTENTKNSQQDCFSSEQQQQLETIFHFNPQYCSLDAEQEIDSLLRNVSAENTFNKDFSNYTVLSGSQKLAQHKDENTKPVELHAEDSEVFDQEANLSEGDYIVKIWGPVIEKLFRGKKVFTHWGDTISANGNEETLNRKMDLRFLCMTNKCGADVGDAEFGKIAFQQKYYYDKQKLVTNGKNQLNQILKNYYGQPSDVKLCLLQVLGFEAVIYCMWLDRDGVYVLKKIKEFDMPTRATTLDTDTKNLMDGLSILQSLVYDLAALYNDICKKRNKMKALTQPMLSYNKTAWHRTIWTPPPRPQQPAKTT</sequence>
<accession>A0A0B7N821</accession>
<dbReference type="EMBL" id="LN730307">
    <property type="protein sequence ID" value="CEP13599.1"/>
    <property type="molecule type" value="Genomic_DNA"/>
</dbReference>
<dbReference type="Proteomes" id="UP000054107">
    <property type="component" value="Unassembled WGS sequence"/>
</dbReference>
<proteinExistence type="predicted"/>
<protein>
    <recommendedName>
        <fullName evidence="3">Fungal-type protein kinase domain-containing protein</fullName>
    </recommendedName>
</protein>
<dbReference type="AlphaFoldDB" id="A0A0B7N821"/>
<gene>
    <name evidence="1" type="primary">PARPA_07709.1 scaffold 30209</name>
</gene>
<organism evidence="1 2">
    <name type="scientific">Parasitella parasitica</name>
    <dbReference type="NCBI Taxonomy" id="35722"/>
    <lineage>
        <taxon>Eukaryota</taxon>
        <taxon>Fungi</taxon>
        <taxon>Fungi incertae sedis</taxon>
        <taxon>Mucoromycota</taxon>
        <taxon>Mucoromycotina</taxon>
        <taxon>Mucoromycetes</taxon>
        <taxon>Mucorales</taxon>
        <taxon>Mucorineae</taxon>
        <taxon>Mucoraceae</taxon>
        <taxon>Parasitella</taxon>
    </lineage>
</organism>
<dbReference type="OrthoDB" id="2288006at2759"/>
<name>A0A0B7N821_9FUNG</name>
<evidence type="ECO:0000313" key="2">
    <source>
        <dbReference type="Proteomes" id="UP000054107"/>
    </source>
</evidence>
<reference evidence="1 2" key="1">
    <citation type="submission" date="2014-09" db="EMBL/GenBank/DDBJ databases">
        <authorList>
            <person name="Ellenberger Sabrina"/>
        </authorList>
    </citation>
    <scope>NUCLEOTIDE SEQUENCE [LARGE SCALE GENOMIC DNA]</scope>
    <source>
        <strain evidence="1 2">CBS 412.66</strain>
    </source>
</reference>